<organism evidence="2 3">
    <name type="scientific">Modicella reniformis</name>
    <dbReference type="NCBI Taxonomy" id="1440133"/>
    <lineage>
        <taxon>Eukaryota</taxon>
        <taxon>Fungi</taxon>
        <taxon>Fungi incertae sedis</taxon>
        <taxon>Mucoromycota</taxon>
        <taxon>Mortierellomycotina</taxon>
        <taxon>Mortierellomycetes</taxon>
        <taxon>Mortierellales</taxon>
        <taxon>Mortierellaceae</taxon>
        <taxon>Modicella</taxon>
    </lineage>
</organism>
<feature type="non-terminal residue" evidence="2">
    <location>
        <position position="1"/>
    </location>
</feature>
<evidence type="ECO:0000256" key="1">
    <source>
        <dbReference type="SAM" id="MobiDB-lite"/>
    </source>
</evidence>
<dbReference type="AlphaFoldDB" id="A0A9P6IY20"/>
<dbReference type="OrthoDB" id="2397721at2759"/>
<feature type="region of interest" description="Disordered" evidence="1">
    <location>
        <begin position="124"/>
        <end position="199"/>
    </location>
</feature>
<dbReference type="EMBL" id="JAAAHW010006945">
    <property type="protein sequence ID" value="KAF9952942.1"/>
    <property type="molecule type" value="Genomic_DNA"/>
</dbReference>
<accession>A0A9P6IY20</accession>
<proteinExistence type="predicted"/>
<dbReference type="Proteomes" id="UP000749646">
    <property type="component" value="Unassembled WGS sequence"/>
</dbReference>
<sequence>MKMNEQQEFYFITTPSKDINLRDWAILGDSVDAHAIYSLWTAKVLSILHDSEIQADKNAYMRLSKQSKVDRMSVIDDIVANRTHQRGLLPIVNRKEIVAAEEQATKMEHASAHRSRINELLPIPNQSKRNSTTFGVLPTTAAPTTLRPTQSSSRKNISISSSGPSTKAKDAGYLVPDDLSTTSSSSRKRKPTDAVEVGKKMKKGSAKFGEEGRKSLQGRYSALGPKWTLASGTVVEDILYEAGKNLACYHPIHSFMVNLQDPYTQSLFSDRDWSEVSKDVPQPPKCQDSTKIYIEKFSKVKSKQELSTLLRIVPEETEQELVHRCLRDWSDIFEIEDPSPFAIQGSLSESWWTTHVWGVCDYLTKGIPGHYIINGEKAG</sequence>
<protein>
    <submittedName>
        <fullName evidence="2">Uncharacterized protein</fullName>
    </submittedName>
</protein>
<evidence type="ECO:0000313" key="2">
    <source>
        <dbReference type="EMBL" id="KAF9952942.1"/>
    </source>
</evidence>
<feature type="compositionally biased region" description="Low complexity" evidence="1">
    <location>
        <begin position="137"/>
        <end position="165"/>
    </location>
</feature>
<feature type="compositionally biased region" description="Polar residues" evidence="1">
    <location>
        <begin position="124"/>
        <end position="134"/>
    </location>
</feature>
<evidence type="ECO:0000313" key="3">
    <source>
        <dbReference type="Proteomes" id="UP000749646"/>
    </source>
</evidence>
<keyword evidence="3" id="KW-1185">Reference proteome</keyword>
<gene>
    <name evidence="2" type="ORF">BGZ65_004959</name>
</gene>
<comment type="caution">
    <text evidence="2">The sequence shown here is derived from an EMBL/GenBank/DDBJ whole genome shotgun (WGS) entry which is preliminary data.</text>
</comment>
<name>A0A9P6IY20_9FUNG</name>
<reference evidence="2" key="1">
    <citation type="journal article" date="2020" name="Fungal Divers.">
        <title>Resolving the Mortierellaceae phylogeny through synthesis of multi-gene phylogenetics and phylogenomics.</title>
        <authorList>
            <person name="Vandepol N."/>
            <person name="Liber J."/>
            <person name="Desiro A."/>
            <person name="Na H."/>
            <person name="Kennedy M."/>
            <person name="Barry K."/>
            <person name="Grigoriev I.V."/>
            <person name="Miller A.N."/>
            <person name="O'Donnell K."/>
            <person name="Stajich J.E."/>
            <person name="Bonito G."/>
        </authorList>
    </citation>
    <scope>NUCLEOTIDE SEQUENCE</scope>
    <source>
        <strain evidence="2">MES-2147</strain>
    </source>
</reference>